<dbReference type="InterPro" id="IPR051122">
    <property type="entry name" value="SDR_DHRS6-like"/>
</dbReference>
<keyword evidence="5" id="KW-1185">Reference proteome</keyword>
<dbReference type="Gene3D" id="3.40.50.720">
    <property type="entry name" value="NAD(P)-binding Rossmann-like Domain"/>
    <property type="match status" value="1"/>
</dbReference>
<keyword evidence="2" id="KW-0560">Oxidoreductase</keyword>
<protein>
    <submittedName>
        <fullName evidence="4">Oxidoreductase/SDR, dehydrogenase</fullName>
    </submittedName>
</protein>
<dbReference type="SUPFAM" id="SSF51735">
    <property type="entry name" value="NAD(P)-binding Rossmann-fold domains"/>
    <property type="match status" value="1"/>
</dbReference>
<gene>
    <name evidence="4" type="ORF">Asru_0220_04</name>
</gene>
<dbReference type="AlphaFoldDB" id="A0A0D6P740"/>
<dbReference type="InterPro" id="IPR002347">
    <property type="entry name" value="SDR_fam"/>
</dbReference>
<keyword evidence="3" id="KW-0520">NAD</keyword>
<dbReference type="PRINTS" id="PR00081">
    <property type="entry name" value="GDHRDH"/>
</dbReference>
<dbReference type="PANTHER" id="PTHR43477:SF4">
    <property type="entry name" value="DEHYDROGENASE_REDUCTASE SDR FAMILY MEMBER 6"/>
    <property type="match status" value="1"/>
</dbReference>
<evidence type="ECO:0000256" key="1">
    <source>
        <dbReference type="ARBA" id="ARBA00006484"/>
    </source>
</evidence>
<dbReference type="Pfam" id="PF00106">
    <property type="entry name" value="adh_short"/>
    <property type="match status" value="1"/>
</dbReference>
<evidence type="ECO:0000313" key="5">
    <source>
        <dbReference type="Proteomes" id="UP000032680"/>
    </source>
</evidence>
<dbReference type="PANTHER" id="PTHR43477">
    <property type="entry name" value="DIHYDROANTICAPSIN 7-DEHYDROGENASE"/>
    <property type="match status" value="1"/>
</dbReference>
<dbReference type="EMBL" id="BANB01000220">
    <property type="protein sequence ID" value="GAN77028.1"/>
    <property type="molecule type" value="Genomic_DNA"/>
</dbReference>
<accession>A0A0D6P740</accession>
<name>A0A0D6P740_9PROT</name>
<dbReference type="Proteomes" id="UP000032680">
    <property type="component" value="Unassembled WGS sequence"/>
</dbReference>
<evidence type="ECO:0000313" key="4">
    <source>
        <dbReference type="EMBL" id="GAN77028.1"/>
    </source>
</evidence>
<evidence type="ECO:0000256" key="3">
    <source>
        <dbReference type="ARBA" id="ARBA00023027"/>
    </source>
</evidence>
<organism evidence="4 5">
    <name type="scientific">Acidisphaera rubrifaciens HS-AP3</name>
    <dbReference type="NCBI Taxonomy" id="1231350"/>
    <lineage>
        <taxon>Bacteria</taxon>
        <taxon>Pseudomonadati</taxon>
        <taxon>Pseudomonadota</taxon>
        <taxon>Alphaproteobacteria</taxon>
        <taxon>Acetobacterales</taxon>
        <taxon>Acetobacteraceae</taxon>
        <taxon>Acidisphaera</taxon>
    </lineage>
</organism>
<dbReference type="OrthoDB" id="9793325at2"/>
<comment type="caution">
    <text evidence="4">The sequence shown here is derived from an EMBL/GenBank/DDBJ whole genome shotgun (WGS) entry which is preliminary data.</text>
</comment>
<dbReference type="NCBIfam" id="NF004779">
    <property type="entry name" value="PRK06125.1"/>
    <property type="match status" value="1"/>
</dbReference>
<proteinExistence type="inferred from homology"/>
<evidence type="ECO:0000256" key="2">
    <source>
        <dbReference type="ARBA" id="ARBA00023002"/>
    </source>
</evidence>
<dbReference type="InterPro" id="IPR036291">
    <property type="entry name" value="NAD(P)-bd_dom_sf"/>
</dbReference>
<sequence length="261" mass="27179">MDLGLRGKRALVTGASKGIGRATAEVLAGEGCGLVLAARGRETLEALAASLRAAHPGLPVDIHVCDLSRTAEQDALCAAWPDVDILVNNAGANPPGTLDAIDDATWRAAWELKVFGFINVTRGLHARMAARGRGVIVNIIGAAGERMNAGYIVGSTGNAALMAFSRALGAAAPDRGIRVVGINPGLVATDRAQMLVRRWAEAEFGDPERWAELPQVRALPFGRMAEAREVGELAAFLASDRAGYISGTVVTIDGGAVNRHG</sequence>
<comment type="similarity">
    <text evidence="1">Belongs to the short-chain dehydrogenases/reductases (SDR) family.</text>
</comment>
<reference evidence="4 5" key="1">
    <citation type="submission" date="2012-11" db="EMBL/GenBank/DDBJ databases">
        <title>Whole genome sequence of Acidisphaera rubrifaciens HS-AP3.</title>
        <authorList>
            <person name="Azuma Y."/>
            <person name="Higashiura N."/>
            <person name="Hirakawa H."/>
            <person name="Matsushita K."/>
        </authorList>
    </citation>
    <scope>NUCLEOTIDE SEQUENCE [LARGE SCALE GENOMIC DNA]</scope>
    <source>
        <strain evidence="4 5">HS-AP3</strain>
    </source>
</reference>
<dbReference type="RefSeq" id="WP_048860988.1">
    <property type="nucleotide sequence ID" value="NZ_BANB01000220.1"/>
</dbReference>
<dbReference type="GO" id="GO:0016491">
    <property type="term" value="F:oxidoreductase activity"/>
    <property type="evidence" value="ECO:0007669"/>
    <property type="project" value="UniProtKB-KW"/>
</dbReference>